<comment type="caution">
    <text evidence="2">The sequence shown here is derived from an EMBL/GenBank/DDBJ whole genome shotgun (WGS) entry which is preliminary data.</text>
</comment>
<dbReference type="EMBL" id="SJPO01000008">
    <property type="protein sequence ID" value="TWT74672.1"/>
    <property type="molecule type" value="Genomic_DNA"/>
</dbReference>
<proteinExistence type="predicted"/>
<dbReference type="RefSeq" id="WP_146589235.1">
    <property type="nucleotide sequence ID" value="NZ_SJPO01000008.1"/>
</dbReference>
<feature type="compositionally biased region" description="Low complexity" evidence="1">
    <location>
        <begin position="46"/>
        <end position="58"/>
    </location>
</feature>
<evidence type="ECO:0000256" key="1">
    <source>
        <dbReference type="SAM" id="MobiDB-lite"/>
    </source>
</evidence>
<reference evidence="2 3" key="1">
    <citation type="submission" date="2019-02" db="EMBL/GenBank/DDBJ databases">
        <title>Deep-cultivation of Planctomycetes and their phenomic and genomic characterization uncovers novel biology.</title>
        <authorList>
            <person name="Wiegand S."/>
            <person name="Jogler M."/>
            <person name="Boedeker C."/>
            <person name="Pinto D."/>
            <person name="Vollmers J."/>
            <person name="Rivas-Marin E."/>
            <person name="Kohn T."/>
            <person name="Peeters S.H."/>
            <person name="Heuer A."/>
            <person name="Rast P."/>
            <person name="Oberbeckmann S."/>
            <person name="Bunk B."/>
            <person name="Jeske O."/>
            <person name="Meyerdierks A."/>
            <person name="Storesund J.E."/>
            <person name="Kallscheuer N."/>
            <person name="Luecker S."/>
            <person name="Lage O.M."/>
            <person name="Pohl T."/>
            <person name="Merkel B.J."/>
            <person name="Hornburger P."/>
            <person name="Mueller R.-W."/>
            <person name="Bruemmer F."/>
            <person name="Labrenz M."/>
            <person name="Spormann A.M."/>
            <person name="Op Den Camp H."/>
            <person name="Overmann J."/>
            <person name="Amann R."/>
            <person name="Jetten M.S.M."/>
            <person name="Mascher T."/>
            <person name="Medema M.H."/>
            <person name="Devos D.P."/>
            <person name="Kaster A.-K."/>
            <person name="Ovreas L."/>
            <person name="Rohde M."/>
            <person name="Galperin M.Y."/>
            <person name="Jogler C."/>
        </authorList>
    </citation>
    <scope>NUCLEOTIDE SEQUENCE [LARGE SCALE GENOMIC DNA]</scope>
    <source>
        <strain evidence="2 3">Pla123a</strain>
    </source>
</reference>
<name>A0A5C5YIH8_9BACT</name>
<dbReference type="OrthoDB" id="282085at2"/>
<protein>
    <submittedName>
        <fullName evidence="2">Uncharacterized protein</fullName>
    </submittedName>
</protein>
<dbReference type="Proteomes" id="UP000318478">
    <property type="component" value="Unassembled WGS sequence"/>
</dbReference>
<keyword evidence="3" id="KW-1185">Reference proteome</keyword>
<gene>
    <name evidence="2" type="ORF">Pla123a_34960</name>
</gene>
<evidence type="ECO:0000313" key="3">
    <source>
        <dbReference type="Proteomes" id="UP000318478"/>
    </source>
</evidence>
<evidence type="ECO:0000313" key="2">
    <source>
        <dbReference type="EMBL" id="TWT74672.1"/>
    </source>
</evidence>
<dbReference type="AlphaFoldDB" id="A0A5C5YIH8"/>
<feature type="region of interest" description="Disordered" evidence="1">
    <location>
        <begin position="46"/>
        <end position="135"/>
    </location>
</feature>
<sequence>MLTPLRAMTLLGFVWLLPVSEIAEARGPRGGGGRSIGGFSRGAPAGGSLAAPGGRLSAPAAGQFSAGQRGGGQFAPTGARSPADVQQFLSGQTPPAAAGQQYRNSQQQRNGQYGAAAQSAAQNFQNGPQPFSPAWYADHPQAWQYTHPHADAAVVASAAAVTGWLAYGTYPMATSSSTTVVYESTSQTAISENAPLSSPSDATPQWLPLGVYGLSPTTGALSAQSVQLSVAQNGALRGVYFDQLTGTTQNLSGRVDSSSGQAEWSLDGSSTRFTTTLADLTQPSGTVQVTLAGGQQTAWTLTRADGS</sequence>
<feature type="compositionally biased region" description="Low complexity" evidence="1">
    <location>
        <begin position="110"/>
        <end position="127"/>
    </location>
</feature>
<accession>A0A5C5YIH8</accession>
<organism evidence="2 3">
    <name type="scientific">Posidoniimonas polymericola</name>
    <dbReference type="NCBI Taxonomy" id="2528002"/>
    <lineage>
        <taxon>Bacteria</taxon>
        <taxon>Pseudomonadati</taxon>
        <taxon>Planctomycetota</taxon>
        <taxon>Planctomycetia</taxon>
        <taxon>Pirellulales</taxon>
        <taxon>Lacipirellulaceae</taxon>
        <taxon>Posidoniimonas</taxon>
    </lineage>
</organism>